<reference evidence="2 3" key="1">
    <citation type="submission" date="2020-02" db="EMBL/GenBank/DDBJ databases">
        <authorList>
            <person name="Ferguson B K."/>
        </authorList>
    </citation>
    <scope>NUCLEOTIDE SEQUENCE [LARGE SCALE GENOMIC DNA]</scope>
</reference>
<evidence type="ECO:0000313" key="2">
    <source>
        <dbReference type="EMBL" id="CAB0014299.1"/>
    </source>
</evidence>
<evidence type="ECO:0000256" key="1">
    <source>
        <dbReference type="SAM" id="MobiDB-lite"/>
    </source>
</evidence>
<proteinExistence type="predicted"/>
<evidence type="ECO:0000313" key="3">
    <source>
        <dbReference type="Proteomes" id="UP000479000"/>
    </source>
</evidence>
<dbReference type="EMBL" id="CADCXU010027659">
    <property type="protein sequence ID" value="CAB0014299.1"/>
    <property type="molecule type" value="Genomic_DNA"/>
</dbReference>
<dbReference type="AlphaFoldDB" id="A0A6H5HJH1"/>
<feature type="non-terminal residue" evidence="2">
    <location>
        <position position="316"/>
    </location>
</feature>
<dbReference type="OrthoDB" id="6631308at2759"/>
<keyword evidence="3" id="KW-1185">Reference proteome</keyword>
<dbReference type="Proteomes" id="UP000479000">
    <property type="component" value="Unassembled WGS sequence"/>
</dbReference>
<organism evidence="2 3">
    <name type="scientific">Nesidiocoris tenuis</name>
    <dbReference type="NCBI Taxonomy" id="355587"/>
    <lineage>
        <taxon>Eukaryota</taxon>
        <taxon>Metazoa</taxon>
        <taxon>Ecdysozoa</taxon>
        <taxon>Arthropoda</taxon>
        <taxon>Hexapoda</taxon>
        <taxon>Insecta</taxon>
        <taxon>Pterygota</taxon>
        <taxon>Neoptera</taxon>
        <taxon>Paraneoptera</taxon>
        <taxon>Hemiptera</taxon>
        <taxon>Heteroptera</taxon>
        <taxon>Panheteroptera</taxon>
        <taxon>Cimicomorpha</taxon>
        <taxon>Miridae</taxon>
        <taxon>Dicyphina</taxon>
        <taxon>Nesidiocoris</taxon>
    </lineage>
</organism>
<feature type="region of interest" description="Disordered" evidence="1">
    <location>
        <begin position="160"/>
        <end position="189"/>
    </location>
</feature>
<protein>
    <submittedName>
        <fullName evidence="2">Uncharacterized protein</fullName>
    </submittedName>
</protein>
<name>A0A6H5HJH1_9HEMI</name>
<gene>
    <name evidence="2" type="ORF">NTEN_LOCUS18736</name>
</gene>
<accession>A0A6H5HJH1</accession>
<sequence>MKKLWHALFHESKDAHTPKEDERPVSGFFELPRLLEDDIKEKDKDRLRISGKLCNGDIFDFPSREEVKKKIEDAHKMYGIPQKKPKGAGDQEAIVPQWYYILDRPLVEQYVLMNNYIRKLSVLSSLKNPDFDNAIEEETASDASSSDYSDFSGNSVLLEKHKKSKKLRDEESMLRKNHQTPGTSADDDKAGQILHERPADDFCPVAVQFKCEVTNSKFRRMREGDVLEPASRSVPINRWHTSALDDHRNDSPADEFLRMIRGLVTVRLRMGSPKVPPRRTSDCRRKRVLKGRQKHFPFPQIVGKGGIRKKRSRCFQ</sequence>